<name>A0ABW5SXI3_9BACI</name>
<evidence type="ECO:0000259" key="1">
    <source>
        <dbReference type="Pfam" id="PF03413"/>
    </source>
</evidence>
<feature type="domain" description="PepSY" evidence="1">
    <location>
        <begin position="94"/>
        <end position="150"/>
    </location>
</feature>
<protein>
    <submittedName>
        <fullName evidence="2">PepSY domain-containing protein</fullName>
    </submittedName>
</protein>
<evidence type="ECO:0000313" key="2">
    <source>
        <dbReference type="EMBL" id="MFD2704472.1"/>
    </source>
</evidence>
<keyword evidence="3" id="KW-1185">Reference proteome</keyword>
<dbReference type="InterPro" id="IPR025711">
    <property type="entry name" value="PepSY"/>
</dbReference>
<dbReference type="SUPFAM" id="SSF54403">
    <property type="entry name" value="Cystatin/monellin"/>
    <property type="match status" value="1"/>
</dbReference>
<dbReference type="RefSeq" id="WP_380711746.1">
    <property type="nucleotide sequence ID" value="NZ_JBHUML010000002.1"/>
</dbReference>
<dbReference type="EMBL" id="JBHUML010000002">
    <property type="protein sequence ID" value="MFD2704472.1"/>
    <property type="molecule type" value="Genomic_DNA"/>
</dbReference>
<sequence>MKRRLLLTGLALILTAGLFYLGYTIIRSPLAETLDEAENIVLAEDHVESVQESFYYHGNETVHSVSAELSNGSKEWFFLKEGSIILRLPAEDSISSSEAEEIVLNRFNRQHVRSIKPGLENGNPLYEVTFEDDNSLYYYYLSMENGDYIKRYSIQKSG</sequence>
<comment type="caution">
    <text evidence="2">The sequence shown here is derived from an EMBL/GenBank/DDBJ whole genome shotgun (WGS) entry which is preliminary data.</text>
</comment>
<gene>
    <name evidence="2" type="ORF">ACFSUB_03265</name>
</gene>
<reference evidence="3" key="1">
    <citation type="journal article" date="2019" name="Int. J. Syst. Evol. Microbiol.">
        <title>The Global Catalogue of Microorganisms (GCM) 10K type strain sequencing project: providing services to taxonomists for standard genome sequencing and annotation.</title>
        <authorList>
            <consortium name="The Broad Institute Genomics Platform"/>
            <consortium name="The Broad Institute Genome Sequencing Center for Infectious Disease"/>
            <person name="Wu L."/>
            <person name="Ma J."/>
        </authorList>
    </citation>
    <scope>NUCLEOTIDE SEQUENCE [LARGE SCALE GENOMIC DNA]</scope>
    <source>
        <strain evidence="3">KCTC 33792</strain>
    </source>
</reference>
<proteinExistence type="predicted"/>
<dbReference type="Pfam" id="PF03413">
    <property type="entry name" value="PepSY"/>
    <property type="match status" value="1"/>
</dbReference>
<dbReference type="InterPro" id="IPR046350">
    <property type="entry name" value="Cystatin_sf"/>
</dbReference>
<dbReference type="Gene3D" id="3.10.450.40">
    <property type="match status" value="1"/>
</dbReference>
<accession>A0ABW5SXI3</accession>
<dbReference type="Proteomes" id="UP001597520">
    <property type="component" value="Unassembled WGS sequence"/>
</dbReference>
<organism evidence="2 3">
    <name type="scientific">Salibacterium lacus</name>
    <dbReference type="NCBI Taxonomy" id="1898109"/>
    <lineage>
        <taxon>Bacteria</taxon>
        <taxon>Bacillati</taxon>
        <taxon>Bacillota</taxon>
        <taxon>Bacilli</taxon>
        <taxon>Bacillales</taxon>
        <taxon>Bacillaceae</taxon>
    </lineage>
</organism>
<evidence type="ECO:0000313" key="3">
    <source>
        <dbReference type="Proteomes" id="UP001597520"/>
    </source>
</evidence>